<dbReference type="EMBL" id="KB908604">
    <property type="protein sequence ID" value="EOA86250.1"/>
    <property type="molecule type" value="Genomic_DNA"/>
</dbReference>
<comment type="subcellular location">
    <subcellularLocation>
        <location evidence="1">Nucleus</location>
    </subcellularLocation>
</comment>
<comment type="function">
    <text evidence="7">Component of the NuA4 histone acetyltransferase complex which is involved in transcriptional activation of selected genes principally by acetylation of nucleosomal histone H4 and H2A. The NuA4 complex is also involved in DNA repair.</text>
</comment>
<comment type="similarity">
    <text evidence="2">Belongs to the EAF7 family.</text>
</comment>
<evidence type="ECO:0000256" key="4">
    <source>
        <dbReference type="ARBA" id="ARBA00023015"/>
    </source>
</evidence>
<feature type="compositionally biased region" description="Basic residues" evidence="8">
    <location>
        <begin position="282"/>
        <end position="298"/>
    </location>
</feature>
<dbReference type="OrthoDB" id="5595141at2759"/>
<name>R0IMK7_EXST2</name>
<reference evidence="9 10" key="1">
    <citation type="journal article" date="2012" name="PLoS Pathog.">
        <title>Diverse lifestyles and strategies of plant pathogenesis encoded in the genomes of eighteen Dothideomycetes fungi.</title>
        <authorList>
            <person name="Ohm R.A."/>
            <person name="Feau N."/>
            <person name="Henrissat B."/>
            <person name="Schoch C.L."/>
            <person name="Horwitz B.A."/>
            <person name="Barry K.W."/>
            <person name="Condon B.J."/>
            <person name="Copeland A.C."/>
            <person name="Dhillon B."/>
            <person name="Glaser F."/>
            <person name="Hesse C.N."/>
            <person name="Kosti I."/>
            <person name="LaButti K."/>
            <person name="Lindquist E.A."/>
            <person name="Lucas S."/>
            <person name="Salamov A.A."/>
            <person name="Bradshaw R.E."/>
            <person name="Ciuffetti L."/>
            <person name="Hamelin R.C."/>
            <person name="Kema G.H.J."/>
            <person name="Lawrence C."/>
            <person name="Scott J.A."/>
            <person name="Spatafora J.W."/>
            <person name="Turgeon B.G."/>
            <person name="de Wit P.J.G.M."/>
            <person name="Zhong S."/>
            <person name="Goodwin S.B."/>
            <person name="Grigoriev I.V."/>
        </authorList>
    </citation>
    <scope>NUCLEOTIDE SEQUENCE [LARGE SCALE GENOMIC DNA]</scope>
    <source>
        <strain evidence="10">28A</strain>
    </source>
</reference>
<feature type="compositionally biased region" description="Acidic residues" evidence="8">
    <location>
        <begin position="255"/>
        <end position="276"/>
    </location>
</feature>
<dbReference type="eggNOG" id="KOG4051">
    <property type="taxonomic scope" value="Eukaryota"/>
</dbReference>
<gene>
    <name evidence="9" type="ORF">SETTUDRAFT_110252</name>
</gene>
<dbReference type="Pfam" id="PF07904">
    <property type="entry name" value="Eaf7"/>
    <property type="match status" value="1"/>
</dbReference>
<feature type="compositionally biased region" description="Polar residues" evidence="8">
    <location>
        <begin position="242"/>
        <end position="251"/>
    </location>
</feature>
<feature type="compositionally biased region" description="Low complexity" evidence="8">
    <location>
        <begin position="219"/>
        <end position="237"/>
    </location>
</feature>
<evidence type="ECO:0000256" key="5">
    <source>
        <dbReference type="ARBA" id="ARBA00023163"/>
    </source>
</evidence>
<dbReference type="GO" id="GO:0006325">
    <property type="term" value="P:chromatin organization"/>
    <property type="evidence" value="ECO:0007669"/>
    <property type="project" value="UniProtKB-KW"/>
</dbReference>
<dbReference type="GeneID" id="19395410"/>
<evidence type="ECO:0000256" key="1">
    <source>
        <dbReference type="ARBA" id="ARBA00004123"/>
    </source>
</evidence>
<dbReference type="RefSeq" id="XP_008026234.1">
    <property type="nucleotide sequence ID" value="XM_008028043.1"/>
</dbReference>
<keyword evidence="6" id="KW-0539">Nucleus</keyword>
<evidence type="ECO:0000313" key="10">
    <source>
        <dbReference type="Proteomes" id="UP000016935"/>
    </source>
</evidence>
<dbReference type="Proteomes" id="UP000016935">
    <property type="component" value="Unassembled WGS sequence"/>
</dbReference>
<keyword evidence="4" id="KW-0805">Transcription regulation</keyword>
<reference evidence="9 10" key="2">
    <citation type="journal article" date="2013" name="PLoS Genet.">
        <title>Comparative genome structure, secondary metabolite, and effector coding capacity across Cochliobolus pathogens.</title>
        <authorList>
            <person name="Condon B.J."/>
            <person name="Leng Y."/>
            <person name="Wu D."/>
            <person name="Bushley K.E."/>
            <person name="Ohm R.A."/>
            <person name="Otillar R."/>
            <person name="Martin J."/>
            <person name="Schackwitz W."/>
            <person name="Grimwood J."/>
            <person name="MohdZainudin N."/>
            <person name="Xue C."/>
            <person name="Wang R."/>
            <person name="Manning V.A."/>
            <person name="Dhillon B."/>
            <person name="Tu Z.J."/>
            <person name="Steffenson B.J."/>
            <person name="Salamov A."/>
            <person name="Sun H."/>
            <person name="Lowry S."/>
            <person name="LaButti K."/>
            <person name="Han J."/>
            <person name="Copeland A."/>
            <person name="Lindquist E."/>
            <person name="Barry K."/>
            <person name="Schmutz J."/>
            <person name="Baker S.E."/>
            <person name="Ciuffetti L.M."/>
            <person name="Grigoriev I.V."/>
            <person name="Zhong S."/>
            <person name="Turgeon B.G."/>
        </authorList>
    </citation>
    <scope>NUCLEOTIDE SEQUENCE [LARGE SCALE GENOMIC DNA]</scope>
    <source>
        <strain evidence="10">28A</strain>
    </source>
</reference>
<dbReference type="InterPro" id="IPR012423">
    <property type="entry name" value="Eaf7/MRGBP"/>
</dbReference>
<keyword evidence="3" id="KW-0156">Chromatin regulator</keyword>
<feature type="compositionally biased region" description="Polar residues" evidence="8">
    <location>
        <begin position="16"/>
        <end position="35"/>
    </location>
</feature>
<protein>
    <recommendedName>
        <fullName evidence="11">CT20-domain-containing protein</fullName>
    </recommendedName>
</protein>
<sequence>MPPRKKAKASAASTPLGDTQPKTPQDSSAVQSQDELLSDPWVDEQETQLLKSMMKWKPTGTSALHVSPLKHAKLTLPGLHKHFRMISIHTDMRSHGFAGEHVPHTRIPGIWKKLSQWYDLDALDTRENEFAFAEEPDPLDPEDAANLPEFELPEDDYGEMMWQKRFHREDSAAASSPPMIPAEEYKDLYAPGIGLLKDLPDGVRSQKTESVAEATPTPRNTKGTRAARAAKNGKAARPGPNATKNTKPQSTVSESAEEEDEDDDEDESSVESEEDSAPTTRRTNRAKPKPAPKRTRKR</sequence>
<dbReference type="PANTHER" id="PTHR13581:SF5">
    <property type="entry name" value="MRG_MORF4L-BINDING PROTEIN"/>
    <property type="match status" value="1"/>
</dbReference>
<evidence type="ECO:0000256" key="8">
    <source>
        <dbReference type="SAM" id="MobiDB-lite"/>
    </source>
</evidence>
<dbReference type="GO" id="GO:0005634">
    <property type="term" value="C:nucleus"/>
    <property type="evidence" value="ECO:0007669"/>
    <property type="project" value="UniProtKB-SubCell"/>
</dbReference>
<dbReference type="GO" id="GO:0035267">
    <property type="term" value="C:NuA4 histone acetyltransferase complex"/>
    <property type="evidence" value="ECO:0007669"/>
    <property type="project" value="TreeGrafter"/>
</dbReference>
<evidence type="ECO:0000313" key="9">
    <source>
        <dbReference type="EMBL" id="EOA86250.1"/>
    </source>
</evidence>
<dbReference type="PANTHER" id="PTHR13581">
    <property type="entry name" value="MRG-BINDING PROTEIN"/>
    <property type="match status" value="1"/>
</dbReference>
<dbReference type="AlphaFoldDB" id="R0IMK7"/>
<accession>R0IMK7</accession>
<keyword evidence="10" id="KW-1185">Reference proteome</keyword>
<evidence type="ECO:0008006" key="11">
    <source>
        <dbReference type="Google" id="ProtNLM"/>
    </source>
</evidence>
<dbReference type="GO" id="GO:0006357">
    <property type="term" value="P:regulation of transcription by RNA polymerase II"/>
    <property type="evidence" value="ECO:0007669"/>
    <property type="project" value="TreeGrafter"/>
</dbReference>
<organism evidence="9 10">
    <name type="scientific">Exserohilum turcicum (strain 28A)</name>
    <name type="common">Northern leaf blight fungus</name>
    <name type="synonym">Setosphaeria turcica</name>
    <dbReference type="NCBI Taxonomy" id="671987"/>
    <lineage>
        <taxon>Eukaryota</taxon>
        <taxon>Fungi</taxon>
        <taxon>Dikarya</taxon>
        <taxon>Ascomycota</taxon>
        <taxon>Pezizomycotina</taxon>
        <taxon>Dothideomycetes</taxon>
        <taxon>Pleosporomycetidae</taxon>
        <taxon>Pleosporales</taxon>
        <taxon>Pleosporineae</taxon>
        <taxon>Pleosporaceae</taxon>
        <taxon>Exserohilum</taxon>
    </lineage>
</organism>
<keyword evidence="5" id="KW-0804">Transcription</keyword>
<evidence type="ECO:0000256" key="2">
    <source>
        <dbReference type="ARBA" id="ARBA00007117"/>
    </source>
</evidence>
<dbReference type="HOGENOM" id="CLU_050564_0_0_1"/>
<feature type="region of interest" description="Disordered" evidence="8">
    <location>
        <begin position="1"/>
        <end position="40"/>
    </location>
</feature>
<proteinExistence type="inferred from homology"/>
<evidence type="ECO:0000256" key="7">
    <source>
        <dbReference type="ARBA" id="ARBA00025178"/>
    </source>
</evidence>
<evidence type="ECO:0000256" key="3">
    <source>
        <dbReference type="ARBA" id="ARBA00022853"/>
    </source>
</evidence>
<dbReference type="STRING" id="671987.R0IMK7"/>
<evidence type="ECO:0000256" key="6">
    <source>
        <dbReference type="ARBA" id="ARBA00023242"/>
    </source>
</evidence>
<feature type="region of interest" description="Disordered" evidence="8">
    <location>
        <begin position="200"/>
        <end position="298"/>
    </location>
</feature>